<feature type="non-terminal residue" evidence="2">
    <location>
        <position position="1"/>
    </location>
</feature>
<feature type="non-terminal residue" evidence="2">
    <location>
        <position position="199"/>
    </location>
</feature>
<feature type="signal peptide" evidence="1">
    <location>
        <begin position="1"/>
        <end position="19"/>
    </location>
</feature>
<organism evidence="2 3">
    <name type="scientific">Pristionchus fissidentatus</name>
    <dbReference type="NCBI Taxonomy" id="1538716"/>
    <lineage>
        <taxon>Eukaryota</taxon>
        <taxon>Metazoa</taxon>
        <taxon>Ecdysozoa</taxon>
        <taxon>Nematoda</taxon>
        <taxon>Chromadorea</taxon>
        <taxon>Rhabditida</taxon>
        <taxon>Rhabditina</taxon>
        <taxon>Diplogasteromorpha</taxon>
        <taxon>Diplogasteroidea</taxon>
        <taxon>Neodiplogasteridae</taxon>
        <taxon>Pristionchus</taxon>
    </lineage>
</organism>
<accession>A0AAV5VHW3</accession>
<proteinExistence type="predicted"/>
<protein>
    <submittedName>
        <fullName evidence="2">Uncharacterized protein</fullName>
    </submittedName>
</protein>
<comment type="caution">
    <text evidence="2">The sequence shown here is derived from an EMBL/GenBank/DDBJ whole genome shotgun (WGS) entry which is preliminary data.</text>
</comment>
<keyword evidence="3" id="KW-1185">Reference proteome</keyword>
<dbReference type="Proteomes" id="UP001432322">
    <property type="component" value="Unassembled WGS sequence"/>
</dbReference>
<sequence length="199" mass="21082">KSAMKVILLCLLGVSAATAASAVEDLVGILKISEGIPLALSYPWHRDFTIGAINKLIITKNFVDLSPAAVEITATAEGLTMKAHGMKFEMRATAEGTLFTVGKSYDIIVSGTIDNFERQFACDSPATVGDDCAIQVSNENAEVNGDNDHKAAEAIKSKIKNMMCKHIYFIGISIANAVKEVGFANLKSTTAKGAAEIKA</sequence>
<evidence type="ECO:0000256" key="1">
    <source>
        <dbReference type="SAM" id="SignalP"/>
    </source>
</evidence>
<dbReference type="AlphaFoldDB" id="A0AAV5VHW3"/>
<reference evidence="2" key="1">
    <citation type="submission" date="2023-10" db="EMBL/GenBank/DDBJ databases">
        <title>Genome assembly of Pristionchus species.</title>
        <authorList>
            <person name="Yoshida K."/>
            <person name="Sommer R.J."/>
        </authorList>
    </citation>
    <scope>NUCLEOTIDE SEQUENCE</scope>
    <source>
        <strain evidence="2">RS5133</strain>
    </source>
</reference>
<evidence type="ECO:0000313" key="3">
    <source>
        <dbReference type="Proteomes" id="UP001432322"/>
    </source>
</evidence>
<dbReference type="EMBL" id="BTSY01000003">
    <property type="protein sequence ID" value="GMT17848.1"/>
    <property type="molecule type" value="Genomic_DNA"/>
</dbReference>
<keyword evidence="1" id="KW-0732">Signal</keyword>
<gene>
    <name evidence="2" type="ORF">PFISCL1PPCAC_9145</name>
</gene>
<evidence type="ECO:0000313" key="2">
    <source>
        <dbReference type="EMBL" id="GMT17848.1"/>
    </source>
</evidence>
<feature type="chain" id="PRO_5043473149" evidence="1">
    <location>
        <begin position="20"/>
        <end position="199"/>
    </location>
</feature>
<name>A0AAV5VHW3_9BILA</name>